<keyword evidence="4" id="KW-0547">Nucleotide-binding</keyword>
<evidence type="ECO:0000256" key="5">
    <source>
        <dbReference type="ARBA" id="ARBA00022989"/>
    </source>
</evidence>
<keyword evidence="2" id="KW-1003">Cell membrane</keyword>
<evidence type="ECO:0000256" key="6">
    <source>
        <dbReference type="ARBA" id="ARBA00023118"/>
    </source>
</evidence>
<evidence type="ECO:0000256" key="4">
    <source>
        <dbReference type="ARBA" id="ARBA00022741"/>
    </source>
</evidence>
<sequence length="172" mass="18273">MNRAVTSPDDPGAQVAARLLTELRGEITRADSKATVLVGALGISAGVLAALLTSRHWTPARLPGPAALLWWAGVFSLVIALFALLLAVLPRYGRSRWTPGRPLTYFGDIRRAAQVGRLTAALTDTGRDPVRALLLALTETSAIASRKHFWIRTGLIAFGNAAVLLPGSMLLA</sequence>
<keyword evidence="7 8" id="KW-0472">Membrane</keyword>
<evidence type="ECO:0000256" key="7">
    <source>
        <dbReference type="ARBA" id="ARBA00023136"/>
    </source>
</evidence>
<evidence type="ECO:0000313" key="11">
    <source>
        <dbReference type="Proteomes" id="UP000053429"/>
    </source>
</evidence>
<accession>A0A101TV68</accession>
<dbReference type="Proteomes" id="UP000053429">
    <property type="component" value="Unassembled WGS sequence"/>
</dbReference>
<organism evidence="10 11">
    <name type="scientific">Streptomyces caeruleatus</name>
    <dbReference type="NCBI Taxonomy" id="661399"/>
    <lineage>
        <taxon>Bacteria</taxon>
        <taxon>Bacillati</taxon>
        <taxon>Actinomycetota</taxon>
        <taxon>Actinomycetes</taxon>
        <taxon>Kitasatosporales</taxon>
        <taxon>Streptomycetaceae</taxon>
        <taxon>Streptomyces</taxon>
    </lineage>
</organism>
<keyword evidence="3 8" id="KW-0812">Transmembrane</keyword>
<evidence type="ECO:0000313" key="10">
    <source>
        <dbReference type="EMBL" id="KUN99083.1"/>
    </source>
</evidence>
<protein>
    <recommendedName>
        <fullName evidence="9">Pycsar effector protein domain-containing protein</fullName>
    </recommendedName>
</protein>
<dbReference type="OrthoDB" id="4320081at2"/>
<dbReference type="RefSeq" id="WP_062721692.1">
    <property type="nucleotide sequence ID" value="NZ_KQ948932.1"/>
</dbReference>
<feature type="domain" description="Pycsar effector protein" evidence="9">
    <location>
        <begin position="16"/>
        <end position="167"/>
    </location>
</feature>
<proteinExistence type="predicted"/>
<dbReference type="InterPro" id="IPR043760">
    <property type="entry name" value="PycTM_dom"/>
</dbReference>
<keyword evidence="5 8" id="KW-1133">Transmembrane helix</keyword>
<evidence type="ECO:0000256" key="1">
    <source>
        <dbReference type="ARBA" id="ARBA00004236"/>
    </source>
</evidence>
<dbReference type="AlphaFoldDB" id="A0A101TV68"/>
<evidence type="ECO:0000256" key="3">
    <source>
        <dbReference type="ARBA" id="ARBA00022692"/>
    </source>
</evidence>
<name>A0A101TV68_9ACTN</name>
<dbReference type="STRING" id="661399.AQJ67_25960"/>
<evidence type="ECO:0000259" key="9">
    <source>
        <dbReference type="Pfam" id="PF18967"/>
    </source>
</evidence>
<dbReference type="EMBL" id="LMWY01000034">
    <property type="protein sequence ID" value="KUN99083.1"/>
    <property type="molecule type" value="Genomic_DNA"/>
</dbReference>
<keyword evidence="6" id="KW-0051">Antiviral defense</keyword>
<dbReference type="Pfam" id="PF18967">
    <property type="entry name" value="PycTM"/>
    <property type="match status" value="1"/>
</dbReference>
<dbReference type="GO" id="GO:0051607">
    <property type="term" value="P:defense response to virus"/>
    <property type="evidence" value="ECO:0007669"/>
    <property type="project" value="UniProtKB-KW"/>
</dbReference>
<dbReference type="GO" id="GO:0005886">
    <property type="term" value="C:plasma membrane"/>
    <property type="evidence" value="ECO:0007669"/>
    <property type="project" value="UniProtKB-SubCell"/>
</dbReference>
<feature type="transmembrane region" description="Helical" evidence="8">
    <location>
        <begin position="149"/>
        <end position="171"/>
    </location>
</feature>
<dbReference type="GO" id="GO:0000166">
    <property type="term" value="F:nucleotide binding"/>
    <property type="evidence" value="ECO:0007669"/>
    <property type="project" value="UniProtKB-KW"/>
</dbReference>
<keyword evidence="11" id="KW-1185">Reference proteome</keyword>
<reference evidence="10 11" key="1">
    <citation type="submission" date="2015-10" db="EMBL/GenBank/DDBJ databases">
        <title>Draft genome sequence of Streptomyces caeruleatus NRRL B-24802, type strain for the species Streptomyces caeruleatus.</title>
        <authorList>
            <person name="Ruckert C."/>
            <person name="Winkler A."/>
            <person name="Kalinowski J."/>
            <person name="Kampfer P."/>
            <person name="Glaeser S."/>
        </authorList>
    </citation>
    <scope>NUCLEOTIDE SEQUENCE [LARGE SCALE GENOMIC DNA]</scope>
    <source>
        <strain evidence="10 11">NRRL B-24802</strain>
    </source>
</reference>
<comment type="subcellular location">
    <subcellularLocation>
        <location evidence="1">Cell membrane</location>
    </subcellularLocation>
</comment>
<gene>
    <name evidence="10" type="ORF">AQJ67_25960</name>
</gene>
<feature type="transmembrane region" description="Helical" evidence="8">
    <location>
        <begin position="68"/>
        <end position="89"/>
    </location>
</feature>
<evidence type="ECO:0000256" key="2">
    <source>
        <dbReference type="ARBA" id="ARBA00022475"/>
    </source>
</evidence>
<comment type="caution">
    <text evidence="10">The sequence shown here is derived from an EMBL/GenBank/DDBJ whole genome shotgun (WGS) entry which is preliminary data.</text>
</comment>
<evidence type="ECO:0000256" key="8">
    <source>
        <dbReference type="SAM" id="Phobius"/>
    </source>
</evidence>
<feature type="transmembrane region" description="Helical" evidence="8">
    <location>
        <begin position="34"/>
        <end position="53"/>
    </location>
</feature>